<evidence type="ECO:0000256" key="1">
    <source>
        <dbReference type="SAM" id="Phobius"/>
    </source>
</evidence>
<dbReference type="Proteomes" id="UP000095283">
    <property type="component" value="Unplaced"/>
</dbReference>
<keyword evidence="1" id="KW-0472">Membrane</keyword>
<protein>
    <submittedName>
        <fullName evidence="3">START domain-containing protein</fullName>
    </submittedName>
</protein>
<name>A0A1I7WXR2_HETBA</name>
<accession>A0A1I7WXR2</accession>
<sequence>MDRVVVPITIGDLLEELGPSWKKWIHAGYDTAAFCDISEIAPVDYTSDNIKYHHNYKVISDRKILGYITEMNKHQKRSLLNLVRDGILTDECFINISEHQSPERVQIYMPRVVDAFKNEESRFLKLQRDKSLTLRIFYAKHYSLLIVLLLYLTIYMVGFLCCCENNISNNGLNTEDLNYSPIYTHFCELNQIKRRIYLTKALQFILLWYTMILLIYAHDFNIYPPFACIFTNGFGFVLFARIAEFFQRCRPTRNGTAIAAR</sequence>
<proteinExistence type="predicted"/>
<keyword evidence="2" id="KW-1185">Reference proteome</keyword>
<dbReference type="AlphaFoldDB" id="A0A1I7WXR2"/>
<evidence type="ECO:0000313" key="2">
    <source>
        <dbReference type="Proteomes" id="UP000095283"/>
    </source>
</evidence>
<feature type="transmembrane region" description="Helical" evidence="1">
    <location>
        <begin position="142"/>
        <end position="163"/>
    </location>
</feature>
<evidence type="ECO:0000313" key="3">
    <source>
        <dbReference type="WBParaSite" id="Hba_09955"/>
    </source>
</evidence>
<organism evidence="2 3">
    <name type="scientific">Heterorhabditis bacteriophora</name>
    <name type="common">Entomopathogenic nematode worm</name>
    <dbReference type="NCBI Taxonomy" id="37862"/>
    <lineage>
        <taxon>Eukaryota</taxon>
        <taxon>Metazoa</taxon>
        <taxon>Ecdysozoa</taxon>
        <taxon>Nematoda</taxon>
        <taxon>Chromadorea</taxon>
        <taxon>Rhabditida</taxon>
        <taxon>Rhabditina</taxon>
        <taxon>Rhabditomorpha</taxon>
        <taxon>Strongyloidea</taxon>
        <taxon>Heterorhabditidae</taxon>
        <taxon>Heterorhabditis</taxon>
    </lineage>
</organism>
<dbReference type="WBParaSite" id="Hba_09955">
    <property type="protein sequence ID" value="Hba_09955"/>
    <property type="gene ID" value="Hba_09955"/>
</dbReference>
<feature type="transmembrane region" description="Helical" evidence="1">
    <location>
        <begin position="197"/>
        <end position="216"/>
    </location>
</feature>
<reference evidence="3" key="1">
    <citation type="submission" date="2016-11" db="UniProtKB">
        <authorList>
            <consortium name="WormBaseParasite"/>
        </authorList>
    </citation>
    <scope>IDENTIFICATION</scope>
</reference>
<keyword evidence="1" id="KW-1133">Transmembrane helix</keyword>
<keyword evidence="1" id="KW-0812">Transmembrane</keyword>
<feature type="transmembrane region" description="Helical" evidence="1">
    <location>
        <begin position="222"/>
        <end position="243"/>
    </location>
</feature>